<protein>
    <submittedName>
        <fullName evidence="1">Type I-MYXAN CRISPR-associated Cas8a1/Cmx1</fullName>
    </submittedName>
</protein>
<gene>
    <name evidence="1" type="primary">cas8a1</name>
    <name evidence="1" type="ORF">SAY89_12145</name>
</gene>
<dbReference type="AlphaFoldDB" id="A0AAF0Z7B7"/>
<dbReference type="NCBIfam" id="TIGR03485">
    <property type="entry name" value="cas_csx13_N"/>
    <property type="match status" value="1"/>
</dbReference>
<evidence type="ECO:0000313" key="1">
    <source>
        <dbReference type="EMBL" id="WPF87556.1"/>
    </source>
</evidence>
<proteinExistence type="predicted"/>
<dbReference type="RefSeq" id="WP_320001093.1">
    <property type="nucleotide sequence ID" value="NZ_CP138348.1"/>
</dbReference>
<accession>A0AAF0Z7B7</accession>
<name>A0AAF0Z7B7_9CHRO</name>
<dbReference type="GO" id="GO:0051607">
    <property type="term" value="P:defense response to virus"/>
    <property type="evidence" value="ECO:0007669"/>
    <property type="project" value="InterPro"/>
</dbReference>
<sequence length="502" mass="57800">MTELNLSIFDPNTLLPHRAGIAGLGLALSVLNPDSAPLKWEVTEDSVNLSWDCTDKEAISWLLEQTYQIKDGYLDVPALNLDTQGKYTLSEGIVTTFLQHSKQRGLSKTPVTKTFVIEEGQPEINLSFRPLESCYYTKDFKEIFDTKGKLKAKIDLKGHHLPGLVEDFANGTYQESPQGFLTLLFLPIACNYYRLPNYCSALVIPQITNILEWIKQRQFYRGIIAQKFGSEYSRFRSSGAGDSGLRFLLQEKLIENNEKFRVDFCEVYQLGKQQWDGNQSYLKQAVYRIKVTDNVLELYDNAYYLFPNQIRKNDKGETWLATSKVLPWIADNLIANKVWYAGFYEFRKSNQIYERKGLVTMTEYLTSEEQVFFDAVQGAFSAYLREQIVQAQKQGRPFNYEERSRVTDKLIYRLQRPNTQSEFATALVDVLSRYRSSKARGVGSELYLWLHRNNNWKQARDLALLAIVTYTGKGKDGKTEIPETVMQEIDSEPESEGWEAEV</sequence>
<dbReference type="InterPro" id="IPR019989">
    <property type="entry name" value="CRISPR-assoc_Csx13_N"/>
</dbReference>
<dbReference type="EMBL" id="CP138348">
    <property type="protein sequence ID" value="WPF87556.1"/>
    <property type="molecule type" value="Genomic_DNA"/>
</dbReference>
<reference evidence="1" key="1">
    <citation type="submission" date="2023-11" db="EMBL/GenBank/DDBJ databases">
        <title>Genome sequence of Cyanobacterium aponinum BCRC AL20115.</title>
        <authorList>
            <person name="Chang H.-Y."/>
            <person name="Lin K.-M."/>
            <person name="Hsueh H.-T."/>
            <person name="Chu H.-A."/>
            <person name="Kuo C.-H."/>
        </authorList>
    </citation>
    <scope>NUCLEOTIDE SEQUENCE</scope>
    <source>
        <strain evidence="1">AL20115</strain>
    </source>
</reference>
<organism evidence="1">
    <name type="scientific">Cyanobacterium aponinum AL20115</name>
    <dbReference type="NCBI Taxonomy" id="3090662"/>
    <lineage>
        <taxon>Bacteria</taxon>
        <taxon>Bacillati</taxon>
        <taxon>Cyanobacteriota</taxon>
        <taxon>Cyanophyceae</taxon>
        <taxon>Oscillatoriophycideae</taxon>
        <taxon>Chroococcales</taxon>
        <taxon>Geminocystaceae</taxon>
        <taxon>Cyanobacterium</taxon>
    </lineage>
</organism>